<keyword evidence="3" id="KW-0808">Transferase</keyword>
<accession>A0ABP1F7Y2</accession>
<evidence type="ECO:0000313" key="3">
    <source>
        <dbReference type="EMBL" id="CAL2106511.1"/>
    </source>
</evidence>
<dbReference type="RefSeq" id="WP_348738265.1">
    <property type="nucleotide sequence ID" value="NZ_CAXJRC010000015.1"/>
</dbReference>
<dbReference type="PRINTS" id="PR01543">
    <property type="entry name" value="ANATRNSFRASE"/>
</dbReference>
<dbReference type="EC" id="2.3.1.118" evidence="3"/>
<reference evidence="3 4" key="1">
    <citation type="submission" date="2024-05" db="EMBL/GenBank/DDBJ databases">
        <authorList>
            <person name="Duchaud E."/>
        </authorList>
    </citation>
    <scope>NUCLEOTIDE SEQUENCE [LARGE SCALE GENOMIC DNA]</scope>
    <source>
        <strain evidence="3">Ena-SAMPLE-TAB-13-05-2024-13:56:06:370-140305</strain>
    </source>
</reference>
<dbReference type="GO" id="GO:0046990">
    <property type="term" value="F:N-hydroxyarylamine O-acetyltransferase activity"/>
    <property type="evidence" value="ECO:0007669"/>
    <property type="project" value="UniProtKB-EC"/>
</dbReference>
<proteinExistence type="inferred from homology"/>
<sequence length="271" mass="31366">MSKFIFNKEKYLERIKFQDTVTVSYESLKAIHRAQHLTIPFENFDICLGRSINLEPMDIVNKLIDRKRGGYCFELNGLLLMALNSFGFDARPLLSRVHVTGKPTGRGHQMTLVTIEEKKWIVDLGFGSNSPLLPIPLVFNKVISYENNSYRLIDSKLYGYMLQKKEIKEWKDLYSFDLSFIYDGDIEYGNHFSSTSKNSFFTNKRVAAIPVKNGIITLLDTKLKRMINGKEEMFEIEEGKAYLEMLNKEFGIEIDAKYDDLKPLNLELLNS</sequence>
<evidence type="ECO:0000256" key="2">
    <source>
        <dbReference type="RuleBase" id="RU003452"/>
    </source>
</evidence>
<dbReference type="Proteomes" id="UP001497602">
    <property type="component" value="Unassembled WGS sequence"/>
</dbReference>
<keyword evidence="3" id="KW-0012">Acyltransferase</keyword>
<dbReference type="PANTHER" id="PTHR11786">
    <property type="entry name" value="N-HYDROXYARYLAMINE O-ACETYLTRANSFERASE"/>
    <property type="match status" value="1"/>
</dbReference>
<evidence type="ECO:0000313" key="4">
    <source>
        <dbReference type="Proteomes" id="UP001497602"/>
    </source>
</evidence>
<keyword evidence="4" id="KW-1185">Reference proteome</keyword>
<dbReference type="Pfam" id="PF00797">
    <property type="entry name" value="Acetyltransf_2"/>
    <property type="match status" value="1"/>
</dbReference>
<gene>
    <name evidence="3" type="ORF">T190115A13A_230040</name>
</gene>
<dbReference type="PANTHER" id="PTHR11786:SF0">
    <property type="entry name" value="ARYLAMINE N-ACETYLTRANSFERASE 4-RELATED"/>
    <property type="match status" value="1"/>
</dbReference>
<name>A0ABP1F7Y2_9FLAO</name>
<evidence type="ECO:0000256" key="1">
    <source>
        <dbReference type="ARBA" id="ARBA00006547"/>
    </source>
</evidence>
<dbReference type="EMBL" id="CAXJRC010000015">
    <property type="protein sequence ID" value="CAL2106511.1"/>
    <property type="molecule type" value="Genomic_DNA"/>
</dbReference>
<dbReference type="SUPFAM" id="SSF54001">
    <property type="entry name" value="Cysteine proteinases"/>
    <property type="match status" value="1"/>
</dbReference>
<dbReference type="InterPro" id="IPR001447">
    <property type="entry name" value="Arylamine_N-AcTrfase"/>
</dbReference>
<organism evidence="3 4">
    <name type="scientific">Tenacibaculum vairaonense</name>
    <dbReference type="NCBI Taxonomy" id="3137860"/>
    <lineage>
        <taxon>Bacteria</taxon>
        <taxon>Pseudomonadati</taxon>
        <taxon>Bacteroidota</taxon>
        <taxon>Flavobacteriia</taxon>
        <taxon>Flavobacteriales</taxon>
        <taxon>Flavobacteriaceae</taxon>
        <taxon>Tenacibaculum</taxon>
    </lineage>
</organism>
<dbReference type="InterPro" id="IPR038765">
    <property type="entry name" value="Papain-like_cys_pep_sf"/>
</dbReference>
<protein>
    <submittedName>
        <fullName evidence="3">N-hydroxyarylamine O-acetyltransferase</fullName>
        <ecNumber evidence="3">2.3.1.118</ecNumber>
    </submittedName>
</protein>
<comment type="caution">
    <text evidence="3">The sequence shown here is derived from an EMBL/GenBank/DDBJ whole genome shotgun (WGS) entry which is preliminary data.</text>
</comment>
<dbReference type="Gene3D" id="3.30.2140.20">
    <property type="match status" value="1"/>
</dbReference>
<dbReference type="InterPro" id="IPR053710">
    <property type="entry name" value="Arylamine_NAT_domain_sf"/>
</dbReference>
<comment type="similarity">
    <text evidence="1 2">Belongs to the arylamine N-acetyltransferase family.</text>
</comment>